<feature type="compositionally biased region" description="Low complexity" evidence="16">
    <location>
        <begin position="73"/>
        <end position="94"/>
    </location>
</feature>
<evidence type="ECO:0000256" key="2">
    <source>
        <dbReference type="ARBA" id="ARBA00022553"/>
    </source>
</evidence>
<comment type="catalytic activity">
    <reaction evidence="12">
        <text>O-phospho-L-seryl-[protein] + H2O = L-seryl-[protein] + phosphate</text>
        <dbReference type="Rhea" id="RHEA:20629"/>
        <dbReference type="Rhea" id="RHEA-COMP:9863"/>
        <dbReference type="Rhea" id="RHEA-COMP:11604"/>
        <dbReference type="ChEBI" id="CHEBI:15377"/>
        <dbReference type="ChEBI" id="CHEBI:29999"/>
        <dbReference type="ChEBI" id="CHEBI:43474"/>
        <dbReference type="ChEBI" id="CHEBI:83421"/>
        <dbReference type="EC" id="3.1.3.16"/>
    </reaction>
</comment>
<dbReference type="RefSeq" id="WP_354642161.1">
    <property type="nucleotide sequence ID" value="NZ_CP159872.1"/>
</dbReference>
<dbReference type="NCBIfam" id="TIGR00229">
    <property type="entry name" value="sensory_box"/>
    <property type="match status" value="2"/>
</dbReference>
<dbReference type="SUPFAM" id="SSF81606">
    <property type="entry name" value="PP2C-like"/>
    <property type="match status" value="1"/>
</dbReference>
<evidence type="ECO:0000256" key="15">
    <source>
        <dbReference type="ARBA" id="ARBA00081350"/>
    </source>
</evidence>
<evidence type="ECO:0000256" key="10">
    <source>
        <dbReference type="ARBA" id="ARBA00022912"/>
    </source>
</evidence>
<keyword evidence="5" id="KW-0547">Nucleotide-binding</keyword>
<feature type="compositionally biased region" description="Low complexity" evidence="16">
    <location>
        <begin position="101"/>
        <end position="112"/>
    </location>
</feature>
<dbReference type="SMART" id="SM00331">
    <property type="entry name" value="PP2C_SIG"/>
    <property type="match status" value="1"/>
</dbReference>
<dbReference type="PANTHER" id="PTHR43156">
    <property type="entry name" value="STAGE II SPORULATION PROTEIN E-RELATED"/>
    <property type="match status" value="1"/>
</dbReference>
<evidence type="ECO:0000256" key="14">
    <source>
        <dbReference type="ARBA" id="ARBA00075117"/>
    </source>
</evidence>
<dbReference type="InterPro" id="IPR036890">
    <property type="entry name" value="HATPase_C_sf"/>
</dbReference>
<evidence type="ECO:0000313" key="18">
    <source>
        <dbReference type="EMBL" id="XCM81224.1"/>
    </source>
</evidence>
<dbReference type="Pfam" id="PF00989">
    <property type="entry name" value="PAS"/>
    <property type="match status" value="1"/>
</dbReference>
<dbReference type="Gene3D" id="3.30.450.40">
    <property type="match status" value="1"/>
</dbReference>
<feature type="domain" description="PAS" evidence="17">
    <location>
        <begin position="290"/>
        <end position="353"/>
    </location>
</feature>
<keyword evidence="6" id="KW-0418">Kinase</keyword>
<proteinExistence type="predicted"/>
<dbReference type="InterPro" id="IPR052016">
    <property type="entry name" value="Bact_Sigma-Reg"/>
</dbReference>
<dbReference type="InterPro" id="IPR003018">
    <property type="entry name" value="GAF"/>
</dbReference>
<protein>
    <recommendedName>
        <fullName evidence="1">protein-serine/threonine phosphatase</fullName>
        <ecNumber evidence="1">3.1.3.16</ecNumber>
    </recommendedName>
    <alternativeName>
        <fullName evidence="15">Protein-serine/threonine phosphatase</fullName>
    </alternativeName>
    <alternativeName>
        <fullName evidence="14">Serine/threonine-protein kinase</fullName>
    </alternativeName>
</protein>
<dbReference type="SUPFAM" id="SSF55781">
    <property type="entry name" value="GAF domain-like"/>
    <property type="match status" value="1"/>
</dbReference>
<dbReference type="AlphaFoldDB" id="A0AAU8JZC0"/>
<keyword evidence="8" id="KW-0067">ATP-binding</keyword>
<dbReference type="Pfam" id="PF08448">
    <property type="entry name" value="PAS_4"/>
    <property type="match status" value="1"/>
</dbReference>
<sequence length="996" mass="105709">MSNAGNGGGEPRARRLPRRGSQRSNAPVRSGGATPAGGLPGTRSGGSAGARARLRRHGPTPPRAVPAPSLSSRAAQARYGQARYGQPRGQGSAAQRREAQARAAQVRRFAGQPPEPARDATPSSPPVPPDRGRPALAFPGASAGEAGQSRRTGRAGQPEPPPAEAQGSLFDIVKVAIAILDTAGRVVLWSPAAEEMLGWPSDLLVGRPIDELMDEPELVERARAAIQHTLATGHWHGFTELADRDGVRVAVEARISLLVDGDGTPFLQAAMADAGTLQAVERDLAVRDALFEQSPLGIAILDTDLRYTAVNQTLAEMNGVSAEDHVGRTTGETLPERAADEITAIQRQVLATGEPVIDVTLASPVTARSGFRSISYSRMTDRAGRVLGISGTVMDVTERYRAVSKVEHARRRLSLLNEFGSRVGDLLDASRIAQELATAVVPRLADYAGVILLQAVAHGDDLPRHGHDRRTSLLQLGVASIQDGPEVEAMLRRGARITFAEDSAFGRVLRSGVPELLSGNDELSDISYPGDPKVQAAHDLGVHSRLVVPLRARGIVIGLLSVSRAGYREGFDRDDLAFTVELADRAGSSLDNARLYARERTAALTLQRTLLPQQVPQPTGVEVAYRYVPGSSGTEVGGDWFDVIPLPGDRTALVVGDVMGHGLRAAATMGRLRTAVRVLAALDLPPDVLLRHVHELADDLAQGPDEALLATCVYVVFDPATRRLSATKAGHIPPVLVVPKDGDGDEPTRTGSPLPGGLGQVLDLPSGAPLGVGGVPFEAIELEIPEGSLLALCTDGLVESRDKDLDVGLSRLISVLEQPYASIQQACEAVLDTMEQGREPDDVALLLARLGRGQAGTPTAGWTLPAEPTAVSRARRLVRGTLTDWATEELTDTAELLVSELVTNSVRYASAPIGVRLTLGPTLLVEISDPLPDPPRERHAAEGDEGGRGLELVRRLALRWGARAEGMGKVVWFELALPGEDQLEEDDGLEPWASLI</sequence>
<feature type="region of interest" description="Disordered" evidence="16">
    <location>
        <begin position="1"/>
        <end position="166"/>
    </location>
</feature>
<dbReference type="Pfam" id="PF01590">
    <property type="entry name" value="GAF"/>
    <property type="match status" value="1"/>
</dbReference>
<evidence type="ECO:0000256" key="16">
    <source>
        <dbReference type="SAM" id="MobiDB-lite"/>
    </source>
</evidence>
<keyword evidence="9" id="KW-0460">Magnesium</keyword>
<feature type="region of interest" description="Disordered" evidence="16">
    <location>
        <begin position="736"/>
        <end position="757"/>
    </location>
</feature>
<keyword evidence="11" id="KW-0464">Manganese</keyword>
<gene>
    <name evidence="18" type="ORF">ABWK59_21040</name>
</gene>
<comment type="function">
    <text evidence="13">Primarily acts as an independent SigF regulator that is sensitive to the osmosensory signal, mediating the cross talk of PknD with the SigF regulon. Possesses both phosphatase and kinase activities. The kinase domain functions as a classic anti-sigma factor-like kinase to phosphorylate the anti-anti-sigma factor domain at the canonical regulatory site, and the phosphatase domain antagonizes this activity.</text>
</comment>
<dbReference type="Gene3D" id="3.30.565.10">
    <property type="entry name" value="Histidine kinase-like ATPase, C-terminal domain"/>
    <property type="match status" value="1"/>
</dbReference>
<dbReference type="EC" id="3.1.3.16" evidence="1"/>
<feature type="compositionally biased region" description="Gly residues" evidence="16">
    <location>
        <begin position="1"/>
        <end position="10"/>
    </location>
</feature>
<dbReference type="CDD" id="cd16936">
    <property type="entry name" value="HATPase_RsbW-like"/>
    <property type="match status" value="1"/>
</dbReference>
<dbReference type="FunFam" id="3.60.40.10:FF:000005">
    <property type="entry name" value="Serine/threonine protein phosphatase"/>
    <property type="match status" value="1"/>
</dbReference>
<dbReference type="Gene3D" id="3.60.40.10">
    <property type="entry name" value="PPM-type phosphatase domain"/>
    <property type="match status" value="1"/>
</dbReference>
<dbReference type="SUPFAM" id="SSF55785">
    <property type="entry name" value="PYP-like sensor domain (PAS domain)"/>
    <property type="match status" value="2"/>
</dbReference>
<dbReference type="GO" id="GO:0006355">
    <property type="term" value="P:regulation of DNA-templated transcription"/>
    <property type="evidence" value="ECO:0007669"/>
    <property type="project" value="InterPro"/>
</dbReference>
<evidence type="ECO:0000256" key="6">
    <source>
        <dbReference type="ARBA" id="ARBA00022777"/>
    </source>
</evidence>
<dbReference type="GO" id="GO:0005524">
    <property type="term" value="F:ATP binding"/>
    <property type="evidence" value="ECO:0007669"/>
    <property type="project" value="UniProtKB-KW"/>
</dbReference>
<dbReference type="PANTHER" id="PTHR43156:SF2">
    <property type="entry name" value="STAGE II SPORULATION PROTEIN E"/>
    <property type="match status" value="1"/>
</dbReference>
<name>A0AAU8JZC0_9ACTN</name>
<dbReference type="InterPro" id="IPR036457">
    <property type="entry name" value="PPM-type-like_dom_sf"/>
</dbReference>
<accession>A0AAU8JZC0</accession>
<evidence type="ECO:0000256" key="4">
    <source>
        <dbReference type="ARBA" id="ARBA00022723"/>
    </source>
</evidence>
<dbReference type="Pfam" id="PF13581">
    <property type="entry name" value="HATPase_c_2"/>
    <property type="match status" value="1"/>
</dbReference>
<dbReference type="EMBL" id="CP159872">
    <property type="protein sequence ID" value="XCM81224.1"/>
    <property type="molecule type" value="Genomic_DNA"/>
</dbReference>
<dbReference type="FunFam" id="3.30.565.10:FF:000028">
    <property type="entry name" value="PAS sensor protein"/>
    <property type="match status" value="1"/>
</dbReference>
<evidence type="ECO:0000256" key="11">
    <source>
        <dbReference type="ARBA" id="ARBA00023211"/>
    </source>
</evidence>
<dbReference type="SMART" id="SM00091">
    <property type="entry name" value="PAS"/>
    <property type="match status" value="2"/>
</dbReference>
<dbReference type="InterPro" id="IPR035965">
    <property type="entry name" value="PAS-like_dom_sf"/>
</dbReference>
<organism evidence="18">
    <name type="scientific">Kitasatospora camelliae</name>
    <dbReference type="NCBI Taxonomy" id="3156397"/>
    <lineage>
        <taxon>Bacteria</taxon>
        <taxon>Bacillati</taxon>
        <taxon>Actinomycetota</taxon>
        <taxon>Actinomycetes</taxon>
        <taxon>Kitasatosporales</taxon>
        <taxon>Streptomycetaceae</taxon>
        <taxon>Kitasatospora</taxon>
    </lineage>
</organism>
<dbReference type="GO" id="GO:0004722">
    <property type="term" value="F:protein serine/threonine phosphatase activity"/>
    <property type="evidence" value="ECO:0007669"/>
    <property type="project" value="UniProtKB-EC"/>
</dbReference>
<keyword evidence="7" id="KW-0378">Hydrolase</keyword>
<evidence type="ECO:0000256" key="13">
    <source>
        <dbReference type="ARBA" id="ARBA00056274"/>
    </source>
</evidence>
<dbReference type="Gene3D" id="3.30.450.20">
    <property type="entry name" value="PAS domain"/>
    <property type="match status" value="2"/>
</dbReference>
<keyword evidence="10" id="KW-0904">Protein phosphatase</keyword>
<dbReference type="GO" id="GO:0016301">
    <property type="term" value="F:kinase activity"/>
    <property type="evidence" value="ECO:0007669"/>
    <property type="project" value="UniProtKB-KW"/>
</dbReference>
<dbReference type="PROSITE" id="PS50112">
    <property type="entry name" value="PAS"/>
    <property type="match status" value="2"/>
</dbReference>
<evidence type="ECO:0000256" key="5">
    <source>
        <dbReference type="ARBA" id="ARBA00022741"/>
    </source>
</evidence>
<dbReference type="CDD" id="cd00130">
    <property type="entry name" value="PAS"/>
    <property type="match status" value="2"/>
</dbReference>
<feature type="compositionally biased region" description="Gly residues" evidence="16">
    <location>
        <begin position="34"/>
        <end position="48"/>
    </location>
</feature>
<dbReference type="InterPro" id="IPR001932">
    <property type="entry name" value="PPM-type_phosphatase-like_dom"/>
</dbReference>
<dbReference type="GO" id="GO:0046872">
    <property type="term" value="F:metal ion binding"/>
    <property type="evidence" value="ECO:0007669"/>
    <property type="project" value="UniProtKB-KW"/>
</dbReference>
<dbReference type="InterPro" id="IPR013656">
    <property type="entry name" value="PAS_4"/>
</dbReference>
<dbReference type="InterPro" id="IPR029016">
    <property type="entry name" value="GAF-like_dom_sf"/>
</dbReference>
<dbReference type="SMART" id="SM00065">
    <property type="entry name" value="GAF"/>
    <property type="match status" value="1"/>
</dbReference>
<evidence type="ECO:0000259" key="17">
    <source>
        <dbReference type="PROSITE" id="PS50112"/>
    </source>
</evidence>
<dbReference type="InterPro" id="IPR000014">
    <property type="entry name" value="PAS"/>
</dbReference>
<evidence type="ECO:0000256" key="9">
    <source>
        <dbReference type="ARBA" id="ARBA00022842"/>
    </source>
</evidence>
<evidence type="ECO:0000256" key="7">
    <source>
        <dbReference type="ARBA" id="ARBA00022801"/>
    </source>
</evidence>
<keyword evidence="3" id="KW-0808">Transferase</keyword>
<dbReference type="InterPro" id="IPR013767">
    <property type="entry name" value="PAS_fold"/>
</dbReference>
<feature type="domain" description="PAS" evidence="17">
    <location>
        <begin position="169"/>
        <end position="233"/>
    </location>
</feature>
<evidence type="ECO:0000256" key="1">
    <source>
        <dbReference type="ARBA" id="ARBA00013081"/>
    </source>
</evidence>
<evidence type="ECO:0000256" key="12">
    <source>
        <dbReference type="ARBA" id="ARBA00047761"/>
    </source>
</evidence>
<evidence type="ECO:0000256" key="3">
    <source>
        <dbReference type="ARBA" id="ARBA00022679"/>
    </source>
</evidence>
<dbReference type="KEGG" id="kcm:ABWK59_21040"/>
<dbReference type="Pfam" id="PF07228">
    <property type="entry name" value="SpoIIE"/>
    <property type="match status" value="1"/>
</dbReference>
<dbReference type="InterPro" id="IPR003594">
    <property type="entry name" value="HATPase_dom"/>
</dbReference>
<evidence type="ECO:0000256" key="8">
    <source>
        <dbReference type="ARBA" id="ARBA00022840"/>
    </source>
</evidence>
<keyword evidence="4" id="KW-0479">Metal-binding</keyword>
<keyword evidence="2" id="KW-0597">Phosphoprotein</keyword>
<reference evidence="18" key="1">
    <citation type="submission" date="2024-06" db="EMBL/GenBank/DDBJ databases">
        <title>The genome sequences of Kitasatospora sp. strain HUAS MG31.</title>
        <authorList>
            <person name="Mo P."/>
        </authorList>
    </citation>
    <scope>NUCLEOTIDE SEQUENCE</scope>
    <source>
        <strain evidence="18">HUAS MG31</strain>
    </source>
</reference>